<evidence type="ECO:0000313" key="3">
    <source>
        <dbReference type="Proteomes" id="UP000613266"/>
    </source>
</evidence>
<comment type="caution">
    <text evidence="2">The sequence shown here is derived from an EMBL/GenBank/DDBJ whole genome shotgun (WGS) entry which is preliminary data.</text>
</comment>
<dbReference type="AlphaFoldDB" id="A0A931IXS0"/>
<reference evidence="2" key="1">
    <citation type="submission" date="2020-12" db="EMBL/GenBank/DDBJ databases">
        <title>The genome sequence of Inhella sp. 1Y17.</title>
        <authorList>
            <person name="Liu Y."/>
        </authorList>
    </citation>
    <scope>NUCLEOTIDE SEQUENCE</scope>
    <source>
        <strain evidence="2">1Y17</strain>
    </source>
</reference>
<gene>
    <name evidence="2" type="ORF">I7X39_02045</name>
</gene>
<dbReference type="RefSeq" id="WP_198109277.1">
    <property type="nucleotide sequence ID" value="NZ_JAEDAK010000001.1"/>
</dbReference>
<evidence type="ECO:0008006" key="4">
    <source>
        <dbReference type="Google" id="ProtNLM"/>
    </source>
</evidence>
<sequence>MRPLTLALLLACTLTLGLSPAAHAHELEADRLTLVLRQPQHLSLRFQLNLVALLHRSLAPQQPAAEFALQMASLEPAAFAAQWQRAQARVQQGTRLAGADGRWHPASQWQWPTAAQVQAQVQQQLMQAVVAPDEHAHGEALEVQAEWLAPSPLEPLSLQLPPELPRLLVVHYQPQQRWVRPEEGPARFRF</sequence>
<keyword evidence="3" id="KW-1185">Reference proteome</keyword>
<dbReference type="Proteomes" id="UP000613266">
    <property type="component" value="Unassembled WGS sequence"/>
</dbReference>
<name>A0A931IXS0_9BURK</name>
<accession>A0A931IXS0</accession>
<evidence type="ECO:0000313" key="2">
    <source>
        <dbReference type="EMBL" id="MBH9575676.1"/>
    </source>
</evidence>
<evidence type="ECO:0000256" key="1">
    <source>
        <dbReference type="SAM" id="SignalP"/>
    </source>
</evidence>
<dbReference type="EMBL" id="JAEDAK010000001">
    <property type="protein sequence ID" value="MBH9575676.1"/>
    <property type="molecule type" value="Genomic_DNA"/>
</dbReference>
<feature type="signal peptide" evidence="1">
    <location>
        <begin position="1"/>
        <end position="24"/>
    </location>
</feature>
<organism evidence="2 3">
    <name type="scientific">Inhella proteolytica</name>
    <dbReference type="NCBI Taxonomy" id="2795029"/>
    <lineage>
        <taxon>Bacteria</taxon>
        <taxon>Pseudomonadati</taxon>
        <taxon>Pseudomonadota</taxon>
        <taxon>Betaproteobacteria</taxon>
        <taxon>Burkholderiales</taxon>
        <taxon>Sphaerotilaceae</taxon>
        <taxon>Inhella</taxon>
    </lineage>
</organism>
<protein>
    <recommendedName>
        <fullName evidence="4">DUF2796 domain-containing protein</fullName>
    </recommendedName>
</protein>
<proteinExistence type="predicted"/>
<keyword evidence="1" id="KW-0732">Signal</keyword>
<feature type="chain" id="PRO_5037342434" description="DUF2796 domain-containing protein" evidence="1">
    <location>
        <begin position="25"/>
        <end position="190"/>
    </location>
</feature>